<sequence>MNTTTNDKPTGRRALAEIHFNEILSSEQGTSSEDESPGSRDISGGEVRTAIGVSLGNEQNRLNDPRTPAAEKAAVIEREGGFFGPIFDGSADAHSPIEDDEDEDISPSPAERARQQKVAEPGQSLTNASPDRVLQRSRKPSPRRISDSKPTQRSNKTKSILRDGFASFGRKRSWSGPESLSSNRKNSMFANFPSMSMPKGLSMTSPFSSSFDSNKSEGQRTPKQDQSSRRPTLSGMQESNSQAKTIERPGTSRYRRDLSSSPVDNDEAFATVGDLPGTQIQRIKSRPQQLRRSTSDNSLVTMRTLSRVSSLGDDSRFEHVQEQVNSRLKAIKDSYKDSKINLPSMPSISSFSVSSFTPDFLTRDRSDSLPPKPRTRSPSVGLAHREKHAEAPVDPMTRQNYHSAKEAISDTMDKSMIDHPHFSRALEHLEGDVVVLGGYRGSILRSTETGRQVWIPVKVGLNIRKVNLELSLDEDGDERARETIYPDGMLSHIGPVDISRRLIKRLKTCDNAQSWKLRTHNYGYDWRLHPTYLSKQLIEFLEGLPCNQRGVAEKDRGATVIAHSLGGLITRHAVNQRPELFKAVIYAGVPTTCVNILGPLRNGDEVLMSSRVLTAQVNFTIRTSFALLPLDGKCFFDKNTKEEYPVDFFDPQTWIENRLSPCVGRPLPPLSAPSKPTGISGYVSSIANVLPNFTKPAKKSMSQSSNSKTTNIAGVAEPDSLNAGAQGSSVAAAHGNIAHEPGELNEDGEEYEQPSVRTAVTLPRDECIAYLTRTLATIKKFKQELAFNPAHHEANRYPPAAVIYGKSTPTVFGAKIDGREGMKHADSYDELAFASGDGVVLARAAMLPEGYRVVKGGVVSSERGHVTLLGDLEAVGKCLYAVTNARKRGVAAISGSQSNV</sequence>
<reference evidence="2 3" key="1">
    <citation type="journal article" date="2011" name="PLoS Genet.">
        <title>Finished genome of the fungal wheat pathogen Mycosphaerella graminicola reveals dispensome structure, chromosome plasticity, and stealth pathogenesis.</title>
        <authorList>
            <person name="Goodwin S.B."/>
            <person name="Ben M'barek S."/>
            <person name="Dhillon B."/>
            <person name="Wittenberg A.H.J."/>
            <person name="Crane C.F."/>
            <person name="Hane J.K."/>
            <person name="Foster A.J."/>
            <person name="Van der Lee T.A.J."/>
            <person name="Grimwood J."/>
            <person name="Aerts A."/>
            <person name="Antoniw J."/>
            <person name="Bailey A."/>
            <person name="Bluhm B."/>
            <person name="Bowler J."/>
            <person name="Bristow J."/>
            <person name="van der Burgt A."/>
            <person name="Canto-Canche B."/>
            <person name="Churchill A.C.L."/>
            <person name="Conde-Ferraez L."/>
            <person name="Cools H.J."/>
            <person name="Coutinho P.M."/>
            <person name="Csukai M."/>
            <person name="Dehal P."/>
            <person name="De Wit P."/>
            <person name="Donzelli B."/>
            <person name="van de Geest H.C."/>
            <person name="van Ham R.C.H.J."/>
            <person name="Hammond-Kosack K.E."/>
            <person name="Henrissat B."/>
            <person name="Kilian A."/>
            <person name="Kobayashi A.K."/>
            <person name="Koopmann E."/>
            <person name="Kourmpetis Y."/>
            <person name="Kuzniar A."/>
            <person name="Lindquist E."/>
            <person name="Lombard V."/>
            <person name="Maliepaard C."/>
            <person name="Martins N."/>
            <person name="Mehrabi R."/>
            <person name="Nap J.P.H."/>
            <person name="Ponomarenko A."/>
            <person name="Rudd J.J."/>
            <person name="Salamov A."/>
            <person name="Schmutz J."/>
            <person name="Schouten H.J."/>
            <person name="Shapiro H."/>
            <person name="Stergiopoulos I."/>
            <person name="Torriani S.F.F."/>
            <person name="Tu H."/>
            <person name="de Vries R.P."/>
            <person name="Waalwijk C."/>
            <person name="Ware S.B."/>
            <person name="Wiebenga A."/>
            <person name="Zwiers L.-H."/>
            <person name="Oliver R.P."/>
            <person name="Grigoriev I.V."/>
            <person name="Kema G.H.J."/>
        </authorList>
    </citation>
    <scope>NUCLEOTIDE SEQUENCE [LARGE SCALE GENOMIC DNA]</scope>
    <source>
        <strain evidence="3">CBS 115943 / IPO323</strain>
    </source>
</reference>
<keyword evidence="3" id="KW-1185">Reference proteome</keyword>
<dbReference type="PANTHER" id="PTHR11440">
    <property type="entry name" value="LECITHIN-CHOLESTEROL ACYLTRANSFERASE-RELATED"/>
    <property type="match status" value="1"/>
</dbReference>
<gene>
    <name evidence="2" type="ORF">MYCGRDRAFT_90544</name>
</gene>
<dbReference type="InterPro" id="IPR029058">
    <property type="entry name" value="AB_hydrolase_fold"/>
</dbReference>
<dbReference type="HOGENOM" id="CLU_007657_0_0_1"/>
<accession>F9X274</accession>
<dbReference type="InParanoid" id="F9X274"/>
<feature type="compositionally biased region" description="Polar residues" evidence="1">
    <location>
        <begin position="229"/>
        <end position="244"/>
    </location>
</feature>
<feature type="compositionally biased region" description="Polar residues" evidence="1">
    <location>
        <begin position="148"/>
        <end position="158"/>
    </location>
</feature>
<feature type="compositionally biased region" description="Polar residues" evidence="1">
    <location>
        <begin position="176"/>
        <end position="189"/>
    </location>
</feature>
<evidence type="ECO:0000313" key="2">
    <source>
        <dbReference type="EMBL" id="EGP90664.1"/>
    </source>
</evidence>
<feature type="compositionally biased region" description="Basic and acidic residues" evidence="1">
    <location>
        <begin position="214"/>
        <end position="228"/>
    </location>
</feature>
<proteinExistence type="predicted"/>
<dbReference type="Gene3D" id="3.40.50.1820">
    <property type="entry name" value="alpha/beta hydrolase"/>
    <property type="match status" value="1"/>
</dbReference>
<dbReference type="SUPFAM" id="SSF53474">
    <property type="entry name" value="alpha/beta-Hydrolases"/>
    <property type="match status" value="1"/>
</dbReference>
<evidence type="ECO:0000313" key="3">
    <source>
        <dbReference type="Proteomes" id="UP000008062"/>
    </source>
</evidence>
<dbReference type="FunCoup" id="F9X274">
    <property type="interactions" value="29"/>
</dbReference>
<name>F9X274_ZYMTI</name>
<dbReference type="KEGG" id="ztr:MYCGRDRAFT_90544"/>
<feature type="compositionally biased region" description="Low complexity" evidence="1">
    <location>
        <begin position="202"/>
        <end position="213"/>
    </location>
</feature>
<dbReference type="Proteomes" id="UP000008062">
    <property type="component" value="Chromosome 2"/>
</dbReference>
<dbReference type="AlphaFoldDB" id="F9X274"/>
<dbReference type="RefSeq" id="XP_003855688.1">
    <property type="nucleotide sequence ID" value="XM_003855640.1"/>
</dbReference>
<feature type="region of interest" description="Disordered" evidence="1">
    <location>
        <begin position="362"/>
        <end position="388"/>
    </location>
</feature>
<evidence type="ECO:0000256" key="1">
    <source>
        <dbReference type="SAM" id="MobiDB-lite"/>
    </source>
</evidence>
<dbReference type="EMBL" id="CM001197">
    <property type="protein sequence ID" value="EGP90664.1"/>
    <property type="molecule type" value="Genomic_DNA"/>
</dbReference>
<dbReference type="OrthoDB" id="10250441at2759"/>
<feature type="region of interest" description="Disordered" evidence="1">
    <location>
        <begin position="21"/>
        <end position="278"/>
    </location>
</feature>
<protein>
    <submittedName>
        <fullName evidence="2">Uncharacterized protein</fullName>
    </submittedName>
</protein>
<dbReference type="GeneID" id="13403628"/>
<dbReference type="OMA" id="WGYKPFL"/>
<dbReference type="eggNOG" id="ENOG502QVNJ">
    <property type="taxonomic scope" value="Eukaryota"/>
</dbReference>
<organism evidence="2 3">
    <name type="scientific">Zymoseptoria tritici (strain CBS 115943 / IPO323)</name>
    <name type="common">Speckled leaf blotch fungus</name>
    <name type="synonym">Septoria tritici</name>
    <dbReference type="NCBI Taxonomy" id="336722"/>
    <lineage>
        <taxon>Eukaryota</taxon>
        <taxon>Fungi</taxon>
        <taxon>Dikarya</taxon>
        <taxon>Ascomycota</taxon>
        <taxon>Pezizomycotina</taxon>
        <taxon>Dothideomycetes</taxon>
        <taxon>Dothideomycetidae</taxon>
        <taxon>Mycosphaerellales</taxon>
        <taxon>Mycosphaerellaceae</taxon>
        <taxon>Zymoseptoria</taxon>
    </lineage>
</organism>